<keyword evidence="1" id="KW-0813">Transport</keyword>
<keyword evidence="3 6" id="KW-0067">ATP-binding</keyword>
<dbReference type="Gene3D" id="3.40.50.300">
    <property type="entry name" value="P-loop containing nucleotide triphosphate hydrolases"/>
    <property type="match status" value="1"/>
</dbReference>
<protein>
    <submittedName>
        <fullName evidence="6">ABC transporter ATP-binding protein</fullName>
    </submittedName>
</protein>
<feature type="region of interest" description="Disordered" evidence="4">
    <location>
        <begin position="1"/>
        <end position="27"/>
    </location>
</feature>
<dbReference type="InterPro" id="IPR017871">
    <property type="entry name" value="ABC_transporter-like_CS"/>
</dbReference>
<evidence type="ECO:0000313" key="7">
    <source>
        <dbReference type="Proteomes" id="UP001370348"/>
    </source>
</evidence>
<evidence type="ECO:0000259" key="5">
    <source>
        <dbReference type="PROSITE" id="PS50893"/>
    </source>
</evidence>
<dbReference type="PROSITE" id="PS00211">
    <property type="entry name" value="ABC_TRANSPORTER_1"/>
    <property type="match status" value="1"/>
</dbReference>
<dbReference type="InterPro" id="IPR003593">
    <property type="entry name" value="AAA+_ATPase"/>
</dbReference>
<evidence type="ECO:0000256" key="1">
    <source>
        <dbReference type="ARBA" id="ARBA00022448"/>
    </source>
</evidence>
<keyword evidence="7" id="KW-1185">Reference proteome</keyword>
<dbReference type="RefSeq" id="WP_394825614.1">
    <property type="nucleotide sequence ID" value="NZ_CP089984.1"/>
</dbReference>
<keyword evidence="2" id="KW-0547">Nucleotide-binding</keyword>
<organism evidence="6 7">
    <name type="scientific">Pendulispora albinea</name>
    <dbReference type="NCBI Taxonomy" id="2741071"/>
    <lineage>
        <taxon>Bacteria</taxon>
        <taxon>Pseudomonadati</taxon>
        <taxon>Myxococcota</taxon>
        <taxon>Myxococcia</taxon>
        <taxon>Myxococcales</taxon>
        <taxon>Sorangiineae</taxon>
        <taxon>Pendulisporaceae</taxon>
        <taxon>Pendulispora</taxon>
    </lineage>
</organism>
<dbReference type="CDD" id="cd03230">
    <property type="entry name" value="ABC_DR_subfamily_A"/>
    <property type="match status" value="1"/>
</dbReference>
<dbReference type="GO" id="GO:0005524">
    <property type="term" value="F:ATP binding"/>
    <property type="evidence" value="ECO:0007669"/>
    <property type="project" value="UniProtKB-KW"/>
</dbReference>
<feature type="compositionally biased region" description="Basic and acidic residues" evidence="4">
    <location>
        <begin position="1"/>
        <end position="21"/>
    </location>
</feature>
<dbReference type="PANTHER" id="PTHR42939">
    <property type="entry name" value="ABC TRANSPORTER ATP-BINDING PROTEIN ALBC-RELATED"/>
    <property type="match status" value="1"/>
</dbReference>
<dbReference type="PANTHER" id="PTHR42939:SF1">
    <property type="entry name" value="ABC TRANSPORTER ATP-BINDING PROTEIN ALBC-RELATED"/>
    <property type="match status" value="1"/>
</dbReference>
<evidence type="ECO:0000256" key="2">
    <source>
        <dbReference type="ARBA" id="ARBA00022741"/>
    </source>
</evidence>
<gene>
    <name evidence="6" type="ORF">LZC94_01650</name>
</gene>
<name>A0ABZ2LYH6_9BACT</name>
<dbReference type="EMBL" id="CP089984">
    <property type="protein sequence ID" value="WXB15984.1"/>
    <property type="molecule type" value="Genomic_DNA"/>
</dbReference>
<dbReference type="SUPFAM" id="SSF52540">
    <property type="entry name" value="P-loop containing nucleoside triphosphate hydrolases"/>
    <property type="match status" value="1"/>
</dbReference>
<dbReference type="InterPro" id="IPR027417">
    <property type="entry name" value="P-loop_NTPase"/>
</dbReference>
<dbReference type="InterPro" id="IPR051782">
    <property type="entry name" value="ABC_Transporter_VariousFunc"/>
</dbReference>
<dbReference type="Pfam" id="PF00005">
    <property type="entry name" value="ABC_tran"/>
    <property type="match status" value="1"/>
</dbReference>
<feature type="domain" description="ABC transporter" evidence="5">
    <location>
        <begin position="30"/>
        <end position="260"/>
    </location>
</feature>
<dbReference type="PROSITE" id="PS50893">
    <property type="entry name" value="ABC_TRANSPORTER_2"/>
    <property type="match status" value="1"/>
</dbReference>
<dbReference type="Proteomes" id="UP001370348">
    <property type="component" value="Chromosome"/>
</dbReference>
<accession>A0ABZ2LYH6</accession>
<evidence type="ECO:0000256" key="4">
    <source>
        <dbReference type="SAM" id="MobiDB-lite"/>
    </source>
</evidence>
<evidence type="ECO:0000313" key="6">
    <source>
        <dbReference type="EMBL" id="WXB15984.1"/>
    </source>
</evidence>
<sequence>MAHVDSTRSEKDSRGKREKNGGAELTPPAIAAERLSKRFGELVALDGVSFEVPRGQILALLGANGAGKSTTVHLLLGLLAASSGSAAIDGRDVRTDLEGARRAAAYVPDRLSLYPHLSGLENLEYFHRATGHGALGTSELLDVLQRVGLGAAEAHRRTGTYSKGMCQKVGLAIALAKGARALLLDEPLSGLDPKAANEFCAVLRDFAAKGIAVLMATHDLFRAHDLAHDIGIMRGGRLVSKLRARDVAADRLEAIYLEQMQ</sequence>
<dbReference type="SMART" id="SM00382">
    <property type="entry name" value="AAA"/>
    <property type="match status" value="1"/>
</dbReference>
<evidence type="ECO:0000256" key="3">
    <source>
        <dbReference type="ARBA" id="ARBA00022840"/>
    </source>
</evidence>
<dbReference type="InterPro" id="IPR003439">
    <property type="entry name" value="ABC_transporter-like_ATP-bd"/>
</dbReference>
<reference evidence="6 7" key="1">
    <citation type="submission" date="2021-12" db="EMBL/GenBank/DDBJ databases">
        <title>Discovery of the Pendulisporaceae a myxobacterial family with distinct sporulation behavior and unique specialized metabolism.</title>
        <authorList>
            <person name="Garcia R."/>
            <person name="Popoff A."/>
            <person name="Bader C.D."/>
            <person name="Loehr J."/>
            <person name="Walesch S."/>
            <person name="Walt C."/>
            <person name="Boldt J."/>
            <person name="Bunk B."/>
            <person name="Haeckl F.J.F.P.J."/>
            <person name="Gunesch A.P."/>
            <person name="Birkelbach J."/>
            <person name="Nuebel U."/>
            <person name="Pietschmann T."/>
            <person name="Bach T."/>
            <person name="Mueller R."/>
        </authorList>
    </citation>
    <scope>NUCLEOTIDE SEQUENCE [LARGE SCALE GENOMIC DNA]</scope>
    <source>
        <strain evidence="6 7">MSr11954</strain>
    </source>
</reference>
<proteinExistence type="predicted"/>